<dbReference type="PROSITE" id="PS51257">
    <property type="entry name" value="PROKAR_LIPOPROTEIN"/>
    <property type="match status" value="1"/>
</dbReference>
<evidence type="ECO:0000313" key="1">
    <source>
        <dbReference type="EMBL" id="MCH5600304.1"/>
    </source>
</evidence>
<accession>A0ABS9SQB3</accession>
<keyword evidence="2" id="KW-1185">Reference proteome</keyword>
<dbReference type="RefSeq" id="WP_240832316.1">
    <property type="nucleotide sequence ID" value="NZ_JAKWBL010000004.1"/>
</dbReference>
<evidence type="ECO:0008006" key="3">
    <source>
        <dbReference type="Google" id="ProtNLM"/>
    </source>
</evidence>
<dbReference type="Proteomes" id="UP001202248">
    <property type="component" value="Unassembled WGS sequence"/>
</dbReference>
<dbReference type="InterPro" id="IPR018247">
    <property type="entry name" value="EF_Hand_1_Ca_BS"/>
</dbReference>
<proteinExistence type="predicted"/>
<organism evidence="1 2">
    <name type="scientific">Niabella ginsengisoli</name>
    <dbReference type="NCBI Taxonomy" id="522298"/>
    <lineage>
        <taxon>Bacteria</taxon>
        <taxon>Pseudomonadati</taxon>
        <taxon>Bacteroidota</taxon>
        <taxon>Chitinophagia</taxon>
        <taxon>Chitinophagales</taxon>
        <taxon>Chitinophagaceae</taxon>
        <taxon>Niabella</taxon>
    </lineage>
</organism>
<dbReference type="EMBL" id="JAKWBL010000004">
    <property type="protein sequence ID" value="MCH5600304.1"/>
    <property type="molecule type" value="Genomic_DNA"/>
</dbReference>
<sequence length="222" mass="25620">MRCIVIVGLFFLITSCRSGSKNVNSQIALNDERQIAELLLNRKSGIDLNLKPYQKTACPSDTINKSTYRKIFKGLKNIGDLDTDGNDEFVFILESLNKCEEGQSYYFSNPKIERIYTESNCCHLSSLINIGDIDEDGFLEVAEYYSSCASRYKAIVIYHLNEEFKWETLTNFSFVLNAQYDILKDFKKLFRKTSKNNLEYFEIIDVDIKGNLIASWKTLKVE</sequence>
<reference evidence="1 2" key="1">
    <citation type="submission" date="2022-02" db="EMBL/GenBank/DDBJ databases">
        <authorList>
            <person name="Min J."/>
        </authorList>
    </citation>
    <scope>NUCLEOTIDE SEQUENCE [LARGE SCALE GENOMIC DNA]</scope>
    <source>
        <strain evidence="1 2">GR10-1</strain>
    </source>
</reference>
<comment type="caution">
    <text evidence="1">The sequence shown here is derived from an EMBL/GenBank/DDBJ whole genome shotgun (WGS) entry which is preliminary data.</text>
</comment>
<name>A0ABS9SQB3_9BACT</name>
<gene>
    <name evidence="1" type="ORF">MKP09_21480</name>
</gene>
<protein>
    <recommendedName>
        <fullName evidence="3">VCBS repeat-containing protein</fullName>
    </recommendedName>
</protein>
<dbReference type="PROSITE" id="PS00018">
    <property type="entry name" value="EF_HAND_1"/>
    <property type="match status" value="1"/>
</dbReference>
<evidence type="ECO:0000313" key="2">
    <source>
        <dbReference type="Proteomes" id="UP001202248"/>
    </source>
</evidence>